<dbReference type="Proteomes" id="UP001145114">
    <property type="component" value="Unassembled WGS sequence"/>
</dbReference>
<dbReference type="EMBL" id="JAMZIH010003550">
    <property type="protein sequence ID" value="KAJ1676754.1"/>
    <property type="molecule type" value="Genomic_DNA"/>
</dbReference>
<name>A0ACC1HJR2_9FUNG</name>
<evidence type="ECO:0000313" key="1">
    <source>
        <dbReference type="EMBL" id="KAJ1676754.1"/>
    </source>
</evidence>
<sequence>MTVLAVHFFAALSHAVQLSYIPAFAKAVGASTSSANDLLVALNCMSATGMVAAGYVADMIQGSYQYLLSLSTALAGILTLAMWVPATGYAALAVYTILYGACAGVYFCALPIVLLRLFGVVRGIVLLGYAFLLAVVPSSVSALFIGNAIYHNETGSEQNLKFLG</sequence>
<feature type="non-terminal residue" evidence="1">
    <location>
        <position position="164"/>
    </location>
</feature>
<accession>A0ACC1HJR2</accession>
<organism evidence="1 2">
    <name type="scientific">Spiromyces aspiralis</name>
    <dbReference type="NCBI Taxonomy" id="68401"/>
    <lineage>
        <taxon>Eukaryota</taxon>
        <taxon>Fungi</taxon>
        <taxon>Fungi incertae sedis</taxon>
        <taxon>Zoopagomycota</taxon>
        <taxon>Kickxellomycotina</taxon>
        <taxon>Kickxellomycetes</taxon>
        <taxon>Kickxellales</taxon>
        <taxon>Kickxellaceae</taxon>
        <taxon>Spiromyces</taxon>
    </lineage>
</organism>
<evidence type="ECO:0000313" key="2">
    <source>
        <dbReference type="Proteomes" id="UP001145114"/>
    </source>
</evidence>
<protein>
    <submittedName>
        <fullName evidence="1">Uncharacterized protein</fullName>
    </submittedName>
</protein>
<proteinExistence type="predicted"/>
<comment type="caution">
    <text evidence="1">The sequence shown here is derived from an EMBL/GenBank/DDBJ whole genome shotgun (WGS) entry which is preliminary data.</text>
</comment>
<reference evidence="1" key="1">
    <citation type="submission" date="2022-06" db="EMBL/GenBank/DDBJ databases">
        <title>Phylogenomic reconstructions and comparative analyses of Kickxellomycotina fungi.</title>
        <authorList>
            <person name="Reynolds N.K."/>
            <person name="Stajich J.E."/>
            <person name="Barry K."/>
            <person name="Grigoriev I.V."/>
            <person name="Crous P."/>
            <person name="Smith M.E."/>
        </authorList>
    </citation>
    <scope>NUCLEOTIDE SEQUENCE</scope>
    <source>
        <strain evidence="1">RSA 2271</strain>
    </source>
</reference>
<gene>
    <name evidence="1" type="ORF">EV182_007567</name>
</gene>
<keyword evidence="2" id="KW-1185">Reference proteome</keyword>